<dbReference type="RefSeq" id="WP_076779623.1">
    <property type="nucleotide sequence ID" value="NZ_CALKQL010000023.1"/>
</dbReference>
<dbReference type="InterPro" id="IPR004401">
    <property type="entry name" value="YbaB/EbfC"/>
</dbReference>
<dbReference type="PANTHER" id="PTHR33449">
    <property type="entry name" value="NUCLEOID-ASSOCIATED PROTEIN YBAB"/>
    <property type="match status" value="1"/>
</dbReference>
<accession>A0A921I3G7</accession>
<dbReference type="Proteomes" id="UP000769156">
    <property type="component" value="Unassembled WGS sequence"/>
</dbReference>
<keyword evidence="1 2" id="KW-0238">DNA-binding</keyword>
<dbReference type="HAMAP" id="MF_00274">
    <property type="entry name" value="DNA_YbaB_EbfC"/>
    <property type="match status" value="1"/>
</dbReference>
<dbReference type="GO" id="GO:0003677">
    <property type="term" value="F:DNA binding"/>
    <property type="evidence" value="ECO:0007669"/>
    <property type="project" value="UniProtKB-UniRule"/>
</dbReference>
<dbReference type="PIRSF" id="PIRSF004555">
    <property type="entry name" value="UCP004555"/>
    <property type="match status" value="1"/>
</dbReference>
<dbReference type="PANTHER" id="PTHR33449:SF1">
    <property type="entry name" value="NUCLEOID-ASSOCIATED PROTEIN YBAB"/>
    <property type="match status" value="1"/>
</dbReference>
<dbReference type="Pfam" id="PF02575">
    <property type="entry name" value="YbaB_DNA_bd"/>
    <property type="match status" value="1"/>
</dbReference>
<keyword evidence="2" id="KW-0963">Cytoplasm</keyword>
<dbReference type="InterPro" id="IPR036894">
    <property type="entry name" value="YbaB-like_sf"/>
</dbReference>
<dbReference type="AlphaFoldDB" id="A0A921I3G7"/>
<reference evidence="4" key="1">
    <citation type="journal article" date="2021" name="PeerJ">
        <title>Extensive microbial diversity within the chicken gut microbiome revealed by metagenomics and culture.</title>
        <authorList>
            <person name="Gilroy R."/>
            <person name="Ravi A."/>
            <person name="Getino M."/>
            <person name="Pursley I."/>
            <person name="Horton D.L."/>
            <person name="Alikhan N.F."/>
            <person name="Baker D."/>
            <person name="Gharbi K."/>
            <person name="Hall N."/>
            <person name="Watson M."/>
            <person name="Adriaenssens E.M."/>
            <person name="Foster-Nyarko E."/>
            <person name="Jarju S."/>
            <person name="Secka A."/>
            <person name="Antonio M."/>
            <person name="Oren A."/>
            <person name="Chaudhuri R.R."/>
            <person name="La Ragione R."/>
            <person name="Hildebrand F."/>
            <person name="Pallen M.J."/>
        </authorList>
    </citation>
    <scope>NUCLEOTIDE SEQUENCE</scope>
    <source>
        <strain evidence="4">ChiSjej5B23-16112</strain>
    </source>
</reference>
<protein>
    <recommendedName>
        <fullName evidence="2">Nucleoid-associated protein K8V82_10390</fullName>
    </recommendedName>
</protein>
<name>A0A921I3G7_9FIRM</name>
<dbReference type="EMBL" id="DYVY01000172">
    <property type="protein sequence ID" value="HJF95177.1"/>
    <property type="molecule type" value="Genomic_DNA"/>
</dbReference>
<feature type="compositionally biased region" description="Basic and acidic residues" evidence="3">
    <location>
        <begin position="27"/>
        <end position="40"/>
    </location>
</feature>
<feature type="region of interest" description="Disordered" evidence="3">
    <location>
        <begin position="21"/>
        <end position="42"/>
    </location>
</feature>
<sequence length="116" mass="12288">MARRGGFPGGMPGNMANLMKQAQKMQRQMEEQAKEMETKEFTATAGGGAVEVTVSGTKKVLKVKLDEEAVDPDDVEMLEDMIVAAVNEALEKVDQESAAGMSKFTGGMGGGMPGLF</sequence>
<organism evidence="4 5">
    <name type="scientific">Lachnoclostridium phocaeense</name>
    <dbReference type="NCBI Taxonomy" id="1871021"/>
    <lineage>
        <taxon>Bacteria</taxon>
        <taxon>Bacillati</taxon>
        <taxon>Bacillota</taxon>
        <taxon>Clostridia</taxon>
        <taxon>Lachnospirales</taxon>
        <taxon>Lachnospiraceae</taxon>
    </lineage>
</organism>
<dbReference type="GO" id="GO:0043590">
    <property type="term" value="C:bacterial nucleoid"/>
    <property type="evidence" value="ECO:0007669"/>
    <property type="project" value="UniProtKB-UniRule"/>
</dbReference>
<dbReference type="GO" id="GO:0005829">
    <property type="term" value="C:cytosol"/>
    <property type="evidence" value="ECO:0007669"/>
    <property type="project" value="TreeGrafter"/>
</dbReference>
<evidence type="ECO:0000313" key="4">
    <source>
        <dbReference type="EMBL" id="HJF95177.1"/>
    </source>
</evidence>
<dbReference type="Gene3D" id="3.30.1310.10">
    <property type="entry name" value="Nucleoid-associated protein YbaB-like domain"/>
    <property type="match status" value="1"/>
</dbReference>
<gene>
    <name evidence="4" type="ORF">K8V82_10390</name>
</gene>
<dbReference type="OrthoDB" id="9795263at2"/>
<evidence type="ECO:0000313" key="5">
    <source>
        <dbReference type="Proteomes" id="UP000769156"/>
    </source>
</evidence>
<proteinExistence type="inferred from homology"/>
<evidence type="ECO:0000256" key="3">
    <source>
        <dbReference type="SAM" id="MobiDB-lite"/>
    </source>
</evidence>
<comment type="caution">
    <text evidence="4">The sequence shown here is derived from an EMBL/GenBank/DDBJ whole genome shotgun (WGS) entry which is preliminary data.</text>
</comment>
<comment type="subunit">
    <text evidence="2">Homodimer.</text>
</comment>
<evidence type="ECO:0000256" key="1">
    <source>
        <dbReference type="ARBA" id="ARBA00023125"/>
    </source>
</evidence>
<evidence type="ECO:0000256" key="2">
    <source>
        <dbReference type="HAMAP-Rule" id="MF_00274"/>
    </source>
</evidence>
<comment type="function">
    <text evidence="2">Binds to DNA and alters its conformation. May be involved in regulation of gene expression, nucleoid organization and DNA protection.</text>
</comment>
<reference evidence="4" key="2">
    <citation type="submission" date="2021-09" db="EMBL/GenBank/DDBJ databases">
        <authorList>
            <person name="Gilroy R."/>
        </authorList>
    </citation>
    <scope>NUCLEOTIDE SEQUENCE</scope>
    <source>
        <strain evidence="4">ChiSjej5B23-16112</strain>
    </source>
</reference>
<dbReference type="NCBIfam" id="TIGR00103">
    <property type="entry name" value="DNA_YbaB_EbfC"/>
    <property type="match status" value="1"/>
</dbReference>
<comment type="similarity">
    <text evidence="2">Belongs to the YbaB/EbfC family.</text>
</comment>
<dbReference type="SUPFAM" id="SSF82607">
    <property type="entry name" value="YbaB-like"/>
    <property type="match status" value="1"/>
</dbReference>
<comment type="subcellular location">
    <subcellularLocation>
        <location evidence="2">Cytoplasm</location>
        <location evidence="2">Nucleoid</location>
    </subcellularLocation>
</comment>